<organism evidence="7 8">
    <name type="scientific">Aegilops tauschii subsp. strangulata</name>
    <name type="common">Goatgrass</name>
    <dbReference type="NCBI Taxonomy" id="200361"/>
    <lineage>
        <taxon>Eukaryota</taxon>
        <taxon>Viridiplantae</taxon>
        <taxon>Streptophyta</taxon>
        <taxon>Embryophyta</taxon>
        <taxon>Tracheophyta</taxon>
        <taxon>Spermatophyta</taxon>
        <taxon>Magnoliopsida</taxon>
        <taxon>Liliopsida</taxon>
        <taxon>Poales</taxon>
        <taxon>Poaceae</taxon>
        <taxon>BOP clade</taxon>
        <taxon>Pooideae</taxon>
        <taxon>Triticodae</taxon>
        <taxon>Triticeae</taxon>
        <taxon>Triticinae</taxon>
        <taxon>Aegilops</taxon>
    </lineage>
</organism>
<evidence type="ECO:0000256" key="6">
    <source>
        <dbReference type="SAM" id="Phobius"/>
    </source>
</evidence>
<dbReference type="PANTHER" id="PTHR23504:SF103">
    <property type="entry name" value="MAJOR FACILITATOR SUPERFAMILY (MFS) PROFILE DOMAIN-CONTAINING PROTEIN"/>
    <property type="match status" value="1"/>
</dbReference>
<reference evidence="7" key="5">
    <citation type="journal article" date="2021" name="G3 (Bethesda)">
        <title>Aegilops tauschii genome assembly Aet v5.0 features greater sequence contiguity and improved annotation.</title>
        <authorList>
            <person name="Wang L."/>
            <person name="Zhu T."/>
            <person name="Rodriguez J.C."/>
            <person name="Deal K.R."/>
            <person name="Dubcovsky J."/>
            <person name="McGuire P.E."/>
            <person name="Lux T."/>
            <person name="Spannagl M."/>
            <person name="Mayer K.F.X."/>
            <person name="Baldrich P."/>
            <person name="Meyers B.C."/>
            <person name="Huo N."/>
            <person name="Gu Y.Q."/>
            <person name="Zhou H."/>
            <person name="Devos K.M."/>
            <person name="Bennetzen J.L."/>
            <person name="Unver T."/>
            <person name="Budak H."/>
            <person name="Gulick P.J."/>
            <person name="Galiba G."/>
            <person name="Kalapos B."/>
            <person name="Nelson D.R."/>
            <person name="Li P."/>
            <person name="You F.M."/>
            <person name="Luo M.C."/>
            <person name="Dvorak J."/>
        </authorList>
    </citation>
    <scope>NUCLEOTIDE SEQUENCE [LARGE SCALE GENOMIC DNA]</scope>
    <source>
        <strain evidence="7">cv. AL8/78</strain>
    </source>
</reference>
<reference evidence="7" key="3">
    <citation type="journal article" date="2017" name="Nature">
        <title>Genome sequence of the progenitor of the wheat D genome Aegilops tauschii.</title>
        <authorList>
            <person name="Luo M.C."/>
            <person name="Gu Y.Q."/>
            <person name="Puiu D."/>
            <person name="Wang H."/>
            <person name="Twardziok S.O."/>
            <person name="Deal K.R."/>
            <person name="Huo N."/>
            <person name="Zhu T."/>
            <person name="Wang L."/>
            <person name="Wang Y."/>
            <person name="McGuire P.E."/>
            <person name="Liu S."/>
            <person name="Long H."/>
            <person name="Ramasamy R.K."/>
            <person name="Rodriguez J.C."/>
            <person name="Van S.L."/>
            <person name="Yuan L."/>
            <person name="Wang Z."/>
            <person name="Xia Z."/>
            <person name="Xiao L."/>
            <person name="Anderson O.D."/>
            <person name="Ouyang S."/>
            <person name="Liang Y."/>
            <person name="Zimin A.V."/>
            <person name="Pertea G."/>
            <person name="Qi P."/>
            <person name="Bennetzen J.L."/>
            <person name="Dai X."/>
            <person name="Dawson M.W."/>
            <person name="Muller H.G."/>
            <person name="Kugler K."/>
            <person name="Rivarola-Duarte L."/>
            <person name="Spannagl M."/>
            <person name="Mayer K.F.X."/>
            <person name="Lu F.H."/>
            <person name="Bevan M.W."/>
            <person name="Leroy P."/>
            <person name="Li P."/>
            <person name="You F.M."/>
            <person name="Sun Q."/>
            <person name="Liu Z."/>
            <person name="Lyons E."/>
            <person name="Wicker T."/>
            <person name="Salzberg S.L."/>
            <person name="Devos K.M."/>
            <person name="Dvorak J."/>
        </authorList>
    </citation>
    <scope>NUCLEOTIDE SEQUENCE [LARGE SCALE GENOMIC DNA]</scope>
    <source>
        <strain evidence="7">cv. AL8/78</strain>
    </source>
</reference>
<dbReference type="AlphaFoldDB" id="A0A453HIF7"/>
<evidence type="ECO:0000313" key="7">
    <source>
        <dbReference type="EnsemblPlants" id="AET4Gv20198800.10"/>
    </source>
</evidence>
<keyword evidence="2" id="KW-0813">Transport</keyword>
<sequence>MEEQDHDGLRHHEAAAESSVPLLEKKAGGLLYVEGCPGCAIDRRKAENPGIPYSSFLYVWVITLSTDKRLACCKKNRRYWVLCWVCRCFFYVRKIFDGNYLGNSSRPYWEEASYSVQRFLRCHLLDGDSYKVSHGCIEWLTRTNKVCRPEHEALALSLVSTSWAIGLIIGPALGGYLALPAEKYPNIFSPDSFFGRFPYFLPCLCTSVFAAVVLIGCLWMPETLHKHKASENGKQSVEAVEAHLIDPQEKVEESASVDTKKSLFKNWPLMSSIIVYCIFSYHDMAYTEVFSLWAESDKKYGGLGLSSEDVGQTLGITGGSLLVYQMFIYPRINKVLGPIKCCQIAAVSKTCYCLISEVLLSSDCIS</sequence>
<name>A0A453HIF7_AEGTS</name>
<reference evidence="8" key="1">
    <citation type="journal article" date="2014" name="Science">
        <title>Ancient hybridizations among the ancestral genomes of bread wheat.</title>
        <authorList>
            <consortium name="International Wheat Genome Sequencing Consortium,"/>
            <person name="Marcussen T."/>
            <person name="Sandve S.R."/>
            <person name="Heier L."/>
            <person name="Spannagl M."/>
            <person name="Pfeifer M."/>
            <person name="Jakobsen K.S."/>
            <person name="Wulff B.B."/>
            <person name="Steuernagel B."/>
            <person name="Mayer K.F."/>
            <person name="Olsen O.A."/>
        </authorList>
    </citation>
    <scope>NUCLEOTIDE SEQUENCE [LARGE SCALE GENOMIC DNA]</scope>
    <source>
        <strain evidence="8">cv. AL8/78</strain>
    </source>
</reference>
<keyword evidence="4 6" id="KW-1133">Transmembrane helix</keyword>
<dbReference type="InterPro" id="IPR011701">
    <property type="entry name" value="MFS"/>
</dbReference>
<evidence type="ECO:0008006" key="9">
    <source>
        <dbReference type="Google" id="ProtNLM"/>
    </source>
</evidence>
<proteinExistence type="predicted"/>
<evidence type="ECO:0000256" key="1">
    <source>
        <dbReference type="ARBA" id="ARBA00004141"/>
    </source>
</evidence>
<protein>
    <recommendedName>
        <fullName evidence="9">Major facilitator superfamily (MFS) profile domain-containing protein</fullName>
    </recommendedName>
</protein>
<evidence type="ECO:0000256" key="2">
    <source>
        <dbReference type="ARBA" id="ARBA00022448"/>
    </source>
</evidence>
<accession>A0A453HIF7</accession>
<dbReference type="SUPFAM" id="SSF103473">
    <property type="entry name" value="MFS general substrate transporter"/>
    <property type="match status" value="1"/>
</dbReference>
<dbReference type="Pfam" id="PF07690">
    <property type="entry name" value="MFS_1"/>
    <property type="match status" value="1"/>
</dbReference>
<dbReference type="PANTHER" id="PTHR23504">
    <property type="entry name" value="MAJOR FACILITATOR SUPERFAMILY DOMAIN-CONTAINING PROTEIN 10"/>
    <property type="match status" value="1"/>
</dbReference>
<evidence type="ECO:0000256" key="3">
    <source>
        <dbReference type="ARBA" id="ARBA00022692"/>
    </source>
</evidence>
<feature type="transmembrane region" description="Helical" evidence="6">
    <location>
        <begin position="153"/>
        <end position="179"/>
    </location>
</feature>
<keyword evidence="8" id="KW-1185">Reference proteome</keyword>
<dbReference type="GO" id="GO:0016020">
    <property type="term" value="C:membrane"/>
    <property type="evidence" value="ECO:0007669"/>
    <property type="project" value="UniProtKB-SubCell"/>
</dbReference>
<dbReference type="Proteomes" id="UP000015105">
    <property type="component" value="Chromosome 4D"/>
</dbReference>
<evidence type="ECO:0000256" key="5">
    <source>
        <dbReference type="ARBA" id="ARBA00023136"/>
    </source>
</evidence>
<dbReference type="InterPro" id="IPR036259">
    <property type="entry name" value="MFS_trans_sf"/>
</dbReference>
<evidence type="ECO:0000313" key="8">
    <source>
        <dbReference type="Proteomes" id="UP000015105"/>
    </source>
</evidence>
<evidence type="ECO:0000256" key="4">
    <source>
        <dbReference type="ARBA" id="ARBA00022989"/>
    </source>
</evidence>
<comment type="subcellular location">
    <subcellularLocation>
        <location evidence="1">Membrane</location>
        <topology evidence="1">Multi-pass membrane protein</topology>
    </subcellularLocation>
</comment>
<reference evidence="7" key="4">
    <citation type="submission" date="2019-03" db="UniProtKB">
        <authorList>
            <consortium name="EnsemblPlants"/>
        </authorList>
    </citation>
    <scope>IDENTIFICATION</scope>
</reference>
<reference evidence="8" key="2">
    <citation type="journal article" date="2017" name="Nat. Plants">
        <title>The Aegilops tauschii genome reveals multiple impacts of transposons.</title>
        <authorList>
            <person name="Zhao G."/>
            <person name="Zou C."/>
            <person name="Li K."/>
            <person name="Wang K."/>
            <person name="Li T."/>
            <person name="Gao L."/>
            <person name="Zhang X."/>
            <person name="Wang H."/>
            <person name="Yang Z."/>
            <person name="Liu X."/>
            <person name="Jiang W."/>
            <person name="Mao L."/>
            <person name="Kong X."/>
            <person name="Jiao Y."/>
            <person name="Jia J."/>
        </authorList>
    </citation>
    <scope>NUCLEOTIDE SEQUENCE [LARGE SCALE GENOMIC DNA]</scope>
    <source>
        <strain evidence="8">cv. AL8/78</strain>
    </source>
</reference>
<keyword evidence="5 6" id="KW-0472">Membrane</keyword>
<dbReference type="Gene3D" id="1.20.1250.20">
    <property type="entry name" value="MFS general substrate transporter like domains"/>
    <property type="match status" value="1"/>
</dbReference>
<dbReference type="GO" id="GO:0022857">
    <property type="term" value="F:transmembrane transporter activity"/>
    <property type="evidence" value="ECO:0007669"/>
    <property type="project" value="InterPro"/>
</dbReference>
<feature type="transmembrane region" description="Helical" evidence="6">
    <location>
        <begin position="199"/>
        <end position="220"/>
    </location>
</feature>
<dbReference type="Gramene" id="AET4Gv20198800.10">
    <property type="protein sequence ID" value="AET4Gv20198800.10"/>
    <property type="gene ID" value="AET4Gv20198800"/>
</dbReference>
<keyword evidence="3 6" id="KW-0812">Transmembrane</keyword>
<dbReference type="EnsemblPlants" id="AET4Gv20198800.10">
    <property type="protein sequence ID" value="AET4Gv20198800.10"/>
    <property type="gene ID" value="AET4Gv20198800"/>
</dbReference>